<proteinExistence type="predicted"/>
<feature type="region of interest" description="Disordered" evidence="1">
    <location>
        <begin position="49"/>
        <end position="69"/>
    </location>
</feature>
<evidence type="ECO:0000256" key="1">
    <source>
        <dbReference type="SAM" id="MobiDB-lite"/>
    </source>
</evidence>
<feature type="region of interest" description="Disordered" evidence="1">
    <location>
        <begin position="1"/>
        <end position="33"/>
    </location>
</feature>
<accession>A0ABP4X1N5</accession>
<reference evidence="3" key="1">
    <citation type="journal article" date="2019" name="Int. J. Syst. Evol. Microbiol.">
        <title>The Global Catalogue of Microorganisms (GCM) 10K type strain sequencing project: providing services to taxonomists for standard genome sequencing and annotation.</title>
        <authorList>
            <consortium name="The Broad Institute Genomics Platform"/>
            <consortium name="The Broad Institute Genome Sequencing Center for Infectious Disease"/>
            <person name="Wu L."/>
            <person name="Ma J."/>
        </authorList>
    </citation>
    <scope>NUCLEOTIDE SEQUENCE [LARGE SCALE GENOMIC DNA]</scope>
    <source>
        <strain evidence="3">JCM 15591</strain>
    </source>
</reference>
<gene>
    <name evidence="2" type="ORF">GCM10009810_25740</name>
</gene>
<dbReference type="Proteomes" id="UP001501475">
    <property type="component" value="Unassembled WGS sequence"/>
</dbReference>
<comment type="caution">
    <text evidence="2">The sequence shown here is derived from an EMBL/GenBank/DDBJ whole genome shotgun (WGS) entry which is preliminary data.</text>
</comment>
<organism evidence="2 3">
    <name type="scientific">Nostocoides vanveenii</name>
    <dbReference type="NCBI Taxonomy" id="330835"/>
    <lineage>
        <taxon>Bacteria</taxon>
        <taxon>Bacillati</taxon>
        <taxon>Actinomycetota</taxon>
        <taxon>Actinomycetes</taxon>
        <taxon>Micrococcales</taxon>
        <taxon>Intrasporangiaceae</taxon>
        <taxon>Nostocoides</taxon>
    </lineage>
</organism>
<name>A0ABP4X1N5_9MICO</name>
<evidence type="ECO:0000313" key="2">
    <source>
        <dbReference type="EMBL" id="GAA1765737.1"/>
    </source>
</evidence>
<dbReference type="EMBL" id="BAAAPN010000057">
    <property type="protein sequence ID" value="GAA1765737.1"/>
    <property type="molecule type" value="Genomic_DNA"/>
</dbReference>
<keyword evidence="3" id="KW-1185">Reference proteome</keyword>
<protein>
    <submittedName>
        <fullName evidence="2">Uncharacterized protein</fullName>
    </submittedName>
</protein>
<evidence type="ECO:0000313" key="3">
    <source>
        <dbReference type="Proteomes" id="UP001501475"/>
    </source>
</evidence>
<sequence length="69" mass="7380">MAGIDDQSTRPPVTMSNKGALPHAPAHAADIVQTDVPAIAPALELMRETTEPEMPLQHQDALARELGQQ</sequence>